<evidence type="ECO:0000313" key="5">
    <source>
        <dbReference type="EMBL" id="EIM77195.1"/>
    </source>
</evidence>
<keyword evidence="6" id="KW-1185">Reference proteome</keyword>
<dbReference type="GO" id="GO:0008168">
    <property type="term" value="F:methyltransferase activity"/>
    <property type="evidence" value="ECO:0007669"/>
    <property type="project" value="UniProtKB-KW"/>
</dbReference>
<keyword evidence="3" id="KW-0949">S-adenosyl-L-methionine</keyword>
<reference evidence="5 6" key="1">
    <citation type="submission" date="2012-05" db="EMBL/GenBank/DDBJ databases">
        <title>Genome sequence of Nitritalea halalkaliphila LW7.</title>
        <authorList>
            <person name="Jangir P.K."/>
            <person name="Singh A."/>
            <person name="Shivaji S."/>
            <person name="Sharma R."/>
        </authorList>
    </citation>
    <scope>NUCLEOTIDE SEQUENCE [LARGE SCALE GENOMIC DNA]</scope>
    <source>
        <strain evidence="5 6">LW7</strain>
    </source>
</reference>
<dbReference type="Pfam" id="PF13649">
    <property type="entry name" value="Methyltransf_25"/>
    <property type="match status" value="1"/>
</dbReference>
<keyword evidence="2 5" id="KW-0808">Transferase</keyword>
<evidence type="ECO:0000259" key="4">
    <source>
        <dbReference type="Pfam" id="PF13649"/>
    </source>
</evidence>
<dbReference type="PANTHER" id="PTHR43464">
    <property type="entry name" value="METHYLTRANSFERASE"/>
    <property type="match status" value="1"/>
</dbReference>
<dbReference type="InterPro" id="IPR029063">
    <property type="entry name" value="SAM-dependent_MTases_sf"/>
</dbReference>
<evidence type="ECO:0000256" key="2">
    <source>
        <dbReference type="ARBA" id="ARBA00022679"/>
    </source>
</evidence>
<gene>
    <name evidence="5" type="ORF">A3SI_07944</name>
</gene>
<dbReference type="PANTHER" id="PTHR43464:SF19">
    <property type="entry name" value="UBIQUINONE BIOSYNTHESIS O-METHYLTRANSFERASE, MITOCHONDRIAL"/>
    <property type="match status" value="1"/>
</dbReference>
<evidence type="ECO:0000313" key="6">
    <source>
        <dbReference type="Proteomes" id="UP000005551"/>
    </source>
</evidence>
<dbReference type="InterPro" id="IPR041698">
    <property type="entry name" value="Methyltransf_25"/>
</dbReference>
<comment type="caution">
    <text evidence="5">The sequence shown here is derived from an EMBL/GenBank/DDBJ whole genome shotgun (WGS) entry which is preliminary data.</text>
</comment>
<dbReference type="GO" id="GO:0032259">
    <property type="term" value="P:methylation"/>
    <property type="evidence" value="ECO:0007669"/>
    <property type="project" value="UniProtKB-KW"/>
</dbReference>
<name>I5C5U3_9BACT</name>
<proteinExistence type="predicted"/>
<dbReference type="RefSeq" id="WP_009054481.1">
    <property type="nucleotide sequence ID" value="NZ_AJYA01000016.1"/>
</dbReference>
<accession>I5C5U3</accession>
<protein>
    <submittedName>
        <fullName evidence="5">Methyltransferase type 11</fullName>
    </submittedName>
</protein>
<organism evidence="5 6">
    <name type="scientific">Nitritalea halalkaliphila LW7</name>
    <dbReference type="NCBI Taxonomy" id="1189621"/>
    <lineage>
        <taxon>Bacteria</taxon>
        <taxon>Pseudomonadati</taxon>
        <taxon>Bacteroidota</taxon>
        <taxon>Cytophagia</taxon>
        <taxon>Cytophagales</taxon>
        <taxon>Cyclobacteriaceae</taxon>
        <taxon>Nitritalea</taxon>
    </lineage>
</organism>
<dbReference type="PATRIC" id="fig|1189621.3.peg.1657"/>
<dbReference type="Gene3D" id="2.20.25.110">
    <property type="entry name" value="S-adenosyl-L-methionine-dependent methyltransferases"/>
    <property type="match status" value="1"/>
</dbReference>
<dbReference type="EMBL" id="AJYA01000016">
    <property type="protein sequence ID" value="EIM77195.1"/>
    <property type="molecule type" value="Genomic_DNA"/>
</dbReference>
<dbReference type="CDD" id="cd02440">
    <property type="entry name" value="AdoMet_MTases"/>
    <property type="match status" value="1"/>
</dbReference>
<sequence length="256" mass="29589">MESKKCSQELQGGWFKDWFNTPYYHLLYRNRDMREAQYFIDRLAAQLDFQPGQEAMDLACGKGRHSIYLAEKGLDVTGLDLSQENIRRASASAHERLRFYEHDMRRVFAEDRFDYVFNLFTSFGYFDADEDDYCVIHAIAQALKPGGRLVLDFLNPAFLLDNLQAHEEKVIDGVRFQLRRQVRDGFVVKDIAIQDGAISLAYTERVKLINKDRFEYYFSCCGLEVEELFGDYALNPIILLGVSGCCLSSEKGLKSF</sequence>
<dbReference type="STRING" id="1189621.A3SI_07944"/>
<dbReference type="SUPFAM" id="SSF53335">
    <property type="entry name" value="S-adenosyl-L-methionine-dependent methyltransferases"/>
    <property type="match status" value="1"/>
</dbReference>
<dbReference type="Proteomes" id="UP000005551">
    <property type="component" value="Unassembled WGS sequence"/>
</dbReference>
<keyword evidence="1 5" id="KW-0489">Methyltransferase</keyword>
<dbReference type="Gene3D" id="3.40.50.150">
    <property type="entry name" value="Vaccinia Virus protein VP39"/>
    <property type="match status" value="1"/>
</dbReference>
<evidence type="ECO:0000256" key="1">
    <source>
        <dbReference type="ARBA" id="ARBA00022603"/>
    </source>
</evidence>
<feature type="domain" description="Methyltransferase" evidence="4">
    <location>
        <begin position="56"/>
        <end position="147"/>
    </location>
</feature>
<evidence type="ECO:0000256" key="3">
    <source>
        <dbReference type="ARBA" id="ARBA00022691"/>
    </source>
</evidence>
<dbReference type="AlphaFoldDB" id="I5C5U3"/>